<dbReference type="Proteomes" id="UP000321947">
    <property type="component" value="Unassembled WGS sequence"/>
</dbReference>
<evidence type="ECO:0000256" key="1">
    <source>
        <dbReference type="SAM" id="MobiDB-lite"/>
    </source>
</evidence>
<evidence type="ECO:0000313" key="2">
    <source>
        <dbReference type="EMBL" id="KAA0032316.1"/>
    </source>
</evidence>
<dbReference type="EMBL" id="SSTE01021801">
    <property type="protein sequence ID" value="KAA0032316.1"/>
    <property type="molecule type" value="Genomic_DNA"/>
</dbReference>
<gene>
    <name evidence="3" type="ORF">E5676_scaffold316G00170</name>
    <name evidence="2" type="ORF">E6C27_scaffold219G001720</name>
</gene>
<dbReference type="OrthoDB" id="1433954at2759"/>
<reference evidence="4 5" key="1">
    <citation type="submission" date="2019-08" db="EMBL/GenBank/DDBJ databases">
        <title>Draft genome sequences of two oriental melons (Cucumis melo L. var makuwa).</title>
        <authorList>
            <person name="Kwon S.-Y."/>
        </authorList>
    </citation>
    <scope>NUCLEOTIDE SEQUENCE [LARGE SCALE GENOMIC DNA]</scope>
    <source>
        <strain evidence="5">cv. Chang Bougi</strain>
        <strain evidence="4">cv. SW 3</strain>
        <tissue evidence="3">Leaf</tissue>
    </source>
</reference>
<feature type="compositionally biased region" description="Polar residues" evidence="1">
    <location>
        <begin position="75"/>
        <end position="85"/>
    </location>
</feature>
<dbReference type="AlphaFoldDB" id="A0A5D3BKF9"/>
<dbReference type="EMBL" id="SSTD01017699">
    <property type="protein sequence ID" value="TYJ99429.1"/>
    <property type="molecule type" value="Genomic_DNA"/>
</dbReference>
<dbReference type="Proteomes" id="UP000321393">
    <property type="component" value="Unassembled WGS sequence"/>
</dbReference>
<organism evidence="3 5">
    <name type="scientific">Cucumis melo var. makuwa</name>
    <name type="common">Oriental melon</name>
    <dbReference type="NCBI Taxonomy" id="1194695"/>
    <lineage>
        <taxon>Eukaryota</taxon>
        <taxon>Viridiplantae</taxon>
        <taxon>Streptophyta</taxon>
        <taxon>Embryophyta</taxon>
        <taxon>Tracheophyta</taxon>
        <taxon>Spermatophyta</taxon>
        <taxon>Magnoliopsida</taxon>
        <taxon>eudicotyledons</taxon>
        <taxon>Gunneridae</taxon>
        <taxon>Pentapetalae</taxon>
        <taxon>rosids</taxon>
        <taxon>fabids</taxon>
        <taxon>Cucurbitales</taxon>
        <taxon>Cucurbitaceae</taxon>
        <taxon>Benincaseae</taxon>
        <taxon>Cucumis</taxon>
    </lineage>
</organism>
<evidence type="ECO:0000313" key="4">
    <source>
        <dbReference type="Proteomes" id="UP000321393"/>
    </source>
</evidence>
<proteinExistence type="predicted"/>
<name>A0A5D3BKF9_CUCMM</name>
<feature type="region of interest" description="Disordered" evidence="1">
    <location>
        <begin position="61"/>
        <end position="88"/>
    </location>
</feature>
<accession>A0A5D3BKF9</accession>
<evidence type="ECO:0000313" key="5">
    <source>
        <dbReference type="Proteomes" id="UP000321947"/>
    </source>
</evidence>
<comment type="caution">
    <text evidence="3">The sequence shown here is derived from an EMBL/GenBank/DDBJ whole genome shotgun (WGS) entry which is preliminary data.</text>
</comment>
<sequence length="132" mass="14834">MTERGCFKICFKNENISASINETYICLIPKKVYAQSVSEYHPISHISCLYKIIRKREGLEDSKETPAVRAPKNAQFHQSSGTPQRFSIKDGEENSLTVAGRLQFPLPLVSPTPSTIWNIPLAPVIKTKKTTK</sequence>
<evidence type="ECO:0000313" key="3">
    <source>
        <dbReference type="EMBL" id="TYJ99429.1"/>
    </source>
</evidence>
<protein>
    <submittedName>
        <fullName evidence="3">Transposon TX1 uncharacterized</fullName>
    </submittedName>
</protein>